<dbReference type="InterPro" id="IPR036624">
    <property type="entry name" value="Hcp1-lik_sf"/>
</dbReference>
<dbReference type="AlphaFoldDB" id="A0A2D0N9P5"/>
<organism evidence="1 2">
    <name type="scientific">Flavilitoribacter nigricans (strain ATCC 23147 / DSM 23189 / NBRC 102662 / NCIMB 1420 / SS-2)</name>
    <name type="common">Lewinella nigricans</name>
    <dbReference type="NCBI Taxonomy" id="1122177"/>
    <lineage>
        <taxon>Bacteria</taxon>
        <taxon>Pseudomonadati</taxon>
        <taxon>Bacteroidota</taxon>
        <taxon>Saprospiria</taxon>
        <taxon>Saprospirales</taxon>
        <taxon>Lewinellaceae</taxon>
        <taxon>Flavilitoribacter</taxon>
    </lineage>
</organism>
<dbReference type="Gene3D" id="2.30.110.20">
    <property type="entry name" value="Hcp1-like"/>
    <property type="match status" value="1"/>
</dbReference>
<keyword evidence="2" id="KW-1185">Reference proteome</keyword>
<name>A0A2D0N9P5_FLAN2</name>
<dbReference type="RefSeq" id="WP_099151655.1">
    <property type="nucleotide sequence ID" value="NZ_PDUD01000023.1"/>
</dbReference>
<dbReference type="Pfam" id="PF17642">
    <property type="entry name" value="TssD"/>
    <property type="match status" value="1"/>
</dbReference>
<dbReference type="InterPro" id="IPR041408">
    <property type="entry name" value="Hcp_Tssd"/>
</dbReference>
<dbReference type="EMBL" id="PDUD01000023">
    <property type="protein sequence ID" value="PHN05108.1"/>
    <property type="molecule type" value="Genomic_DNA"/>
</dbReference>
<evidence type="ECO:0000313" key="2">
    <source>
        <dbReference type="Proteomes" id="UP000223913"/>
    </source>
</evidence>
<comment type="caution">
    <text evidence="1">The sequence shown here is derived from an EMBL/GenBank/DDBJ whole genome shotgun (WGS) entry which is preliminary data.</text>
</comment>
<sequence length="131" mass="14980">MANCIIKIQGADIAIDEIGFEKFTRERDDRGRPSGPVKPALIQVKRNPLFSSKAVVDWYSKRSAESITIEIKEEIDGQMTSITIELTDAYVVEYSIEYSESGTRQITEVFKMTAKEIKIEGVEFKWDWPQV</sequence>
<gene>
    <name evidence="1" type="ORF">CRP01_18985</name>
</gene>
<evidence type="ECO:0008006" key="3">
    <source>
        <dbReference type="Google" id="ProtNLM"/>
    </source>
</evidence>
<proteinExistence type="predicted"/>
<accession>A0A2D0N9P5</accession>
<dbReference type="Proteomes" id="UP000223913">
    <property type="component" value="Unassembled WGS sequence"/>
</dbReference>
<reference evidence="1 2" key="1">
    <citation type="submission" date="2017-10" db="EMBL/GenBank/DDBJ databases">
        <title>The draft genome sequence of Lewinella nigricans NBRC 102662.</title>
        <authorList>
            <person name="Wang K."/>
        </authorList>
    </citation>
    <scope>NUCLEOTIDE SEQUENCE [LARGE SCALE GENOMIC DNA]</scope>
    <source>
        <strain evidence="1 2">NBRC 102662</strain>
    </source>
</reference>
<dbReference type="GO" id="GO:0033104">
    <property type="term" value="C:type VI protein secretion system complex"/>
    <property type="evidence" value="ECO:0007669"/>
    <property type="project" value="InterPro"/>
</dbReference>
<dbReference type="OrthoDB" id="955509at2"/>
<evidence type="ECO:0000313" key="1">
    <source>
        <dbReference type="EMBL" id="PHN05108.1"/>
    </source>
</evidence>
<protein>
    <recommendedName>
        <fullName evidence="3">Phage tail protein</fullName>
    </recommendedName>
</protein>